<proteinExistence type="predicted"/>
<name>A0A7H4LHX2_WHEAT</name>
<feature type="domain" description="F-box/LRR-repeat protein 15/At3g58940/PEG3-like LRR" evidence="1">
    <location>
        <begin position="49"/>
        <end position="232"/>
    </location>
</feature>
<dbReference type="AlphaFoldDB" id="A0A7H4LHX2"/>
<evidence type="ECO:0000313" key="2">
    <source>
        <dbReference type="EMBL" id="SPT18210.1"/>
    </source>
</evidence>
<protein>
    <recommendedName>
        <fullName evidence="1">F-box/LRR-repeat protein 15/At3g58940/PEG3-like LRR domain-containing protein</fullName>
    </recommendedName>
</protein>
<gene>
    <name evidence="2" type="ORF">CAMPLR22A2D_LOCUS2821</name>
</gene>
<accession>A0A7H4LHX2</accession>
<dbReference type="Proteomes" id="UP000280104">
    <property type="component" value="Chromosome II"/>
</dbReference>
<dbReference type="InterPro" id="IPR055411">
    <property type="entry name" value="LRR_FXL15/At3g58940/PEG3-like"/>
</dbReference>
<dbReference type="PANTHER" id="PTHR32141:SF186">
    <property type="entry name" value="FBD DOMAIN-CONTAINING PROTEIN"/>
    <property type="match status" value="1"/>
</dbReference>
<dbReference type="InterPro" id="IPR055302">
    <property type="entry name" value="F-box_dom-containing"/>
</dbReference>
<evidence type="ECO:0000259" key="1">
    <source>
        <dbReference type="Pfam" id="PF24758"/>
    </source>
</evidence>
<sequence>MPLNLDCRQLSLFNDFEIPRAIISSHQGSVQSLCIPSCYLRKHTMPCMVDAWLKSPEFTELQLLEDDYSPGSHLPDIERHLPMPSAPMSISRFSSSLHTATFALCDLPDNMVLNLRLPFFKKLSLVRVRILEASLHNIIHSSCPALECLVRVFTIRIGCLQIKSPNLVRIGICFDGRQLIIQDAPSLQRLILDSSYSPLQITVLSATKLETLGVIHDLCAHFNMVFGSTVLQVLYIIIYL</sequence>
<dbReference type="PANTHER" id="PTHR32141">
    <property type="match status" value="1"/>
</dbReference>
<dbReference type="EMBL" id="LS480641">
    <property type="protein sequence ID" value="SPT18210.1"/>
    <property type="molecule type" value="Genomic_DNA"/>
</dbReference>
<reference evidence="2 3" key="1">
    <citation type="submission" date="2018-05" db="EMBL/GenBank/DDBJ databases">
        <authorList>
            <person name="Thind KAUR A."/>
        </authorList>
    </citation>
    <scope>NUCLEOTIDE SEQUENCE [LARGE SCALE GENOMIC DNA]</scope>
</reference>
<evidence type="ECO:0000313" key="3">
    <source>
        <dbReference type="Proteomes" id="UP000280104"/>
    </source>
</evidence>
<dbReference type="Pfam" id="PF24758">
    <property type="entry name" value="LRR_At5g56370"/>
    <property type="match status" value="1"/>
</dbReference>
<organism evidence="2 3">
    <name type="scientific">Triticum aestivum</name>
    <name type="common">Wheat</name>
    <dbReference type="NCBI Taxonomy" id="4565"/>
    <lineage>
        <taxon>Eukaryota</taxon>
        <taxon>Viridiplantae</taxon>
        <taxon>Streptophyta</taxon>
        <taxon>Embryophyta</taxon>
        <taxon>Tracheophyta</taxon>
        <taxon>Spermatophyta</taxon>
        <taxon>Magnoliopsida</taxon>
        <taxon>Liliopsida</taxon>
        <taxon>Poales</taxon>
        <taxon>Poaceae</taxon>
        <taxon>BOP clade</taxon>
        <taxon>Pooideae</taxon>
        <taxon>Triticodae</taxon>
        <taxon>Triticeae</taxon>
        <taxon>Triticinae</taxon>
        <taxon>Triticum</taxon>
    </lineage>
</organism>